<protein>
    <submittedName>
        <fullName evidence="1">Uncharacterized protein</fullName>
    </submittedName>
</protein>
<evidence type="ECO:0000313" key="1">
    <source>
        <dbReference type="EMBL" id="MFD1935532.1"/>
    </source>
</evidence>
<organism evidence="1 2">
    <name type="scientific">Nonomuraea mangrovi</name>
    <dbReference type="NCBI Taxonomy" id="2316207"/>
    <lineage>
        <taxon>Bacteria</taxon>
        <taxon>Bacillati</taxon>
        <taxon>Actinomycetota</taxon>
        <taxon>Actinomycetes</taxon>
        <taxon>Streptosporangiales</taxon>
        <taxon>Streptosporangiaceae</taxon>
        <taxon>Nonomuraea</taxon>
    </lineage>
</organism>
<keyword evidence="2" id="KW-1185">Reference proteome</keyword>
<reference evidence="2" key="1">
    <citation type="journal article" date="2019" name="Int. J. Syst. Evol. Microbiol.">
        <title>The Global Catalogue of Microorganisms (GCM) 10K type strain sequencing project: providing services to taxonomists for standard genome sequencing and annotation.</title>
        <authorList>
            <consortium name="The Broad Institute Genomics Platform"/>
            <consortium name="The Broad Institute Genome Sequencing Center for Infectious Disease"/>
            <person name="Wu L."/>
            <person name="Ma J."/>
        </authorList>
    </citation>
    <scope>NUCLEOTIDE SEQUENCE [LARGE SCALE GENOMIC DNA]</scope>
    <source>
        <strain evidence="2">ICMP 6774ER</strain>
    </source>
</reference>
<proteinExistence type="predicted"/>
<dbReference type="EMBL" id="JBHUFV010000043">
    <property type="protein sequence ID" value="MFD1935532.1"/>
    <property type="molecule type" value="Genomic_DNA"/>
</dbReference>
<evidence type="ECO:0000313" key="2">
    <source>
        <dbReference type="Proteomes" id="UP001597368"/>
    </source>
</evidence>
<dbReference type="Proteomes" id="UP001597368">
    <property type="component" value="Unassembled WGS sequence"/>
</dbReference>
<comment type="caution">
    <text evidence="1">The sequence shown here is derived from an EMBL/GenBank/DDBJ whole genome shotgun (WGS) entry which is preliminary data.</text>
</comment>
<name>A0ABW4T3J5_9ACTN</name>
<sequence>MEPVNLPAASGLSTGMRKHHWSAALLVGLALTACADTAAKERALSPGSSAAVEARLPEGTYRTSPVGRDRIEAVLEEGGFDAKEIEGVTGRMSSQDRVVFTVKAQSGRWTQFQSFNGGPDELGWSGTYRVIDVGTVAATDACGTVTYTYRLSGTQLRLKMTEDTCEGMAGDSRTGELMAQTIFFHSAPFEKVS</sequence>
<dbReference type="RefSeq" id="WP_379575647.1">
    <property type="nucleotide sequence ID" value="NZ_JBHUFV010000043.1"/>
</dbReference>
<accession>A0ABW4T3J5</accession>
<gene>
    <name evidence="1" type="ORF">ACFSKW_29085</name>
</gene>